<dbReference type="InterPro" id="IPR018330">
    <property type="entry name" value="RecT_fam"/>
</dbReference>
<evidence type="ECO:0000313" key="3">
    <source>
        <dbReference type="Proteomes" id="UP000004470"/>
    </source>
</evidence>
<gene>
    <name evidence="2" type="primary">bet</name>
    <name evidence="2" type="ORF">HMPREF0623_0268</name>
</gene>
<dbReference type="eggNOG" id="COG3723">
    <property type="taxonomic scope" value="Bacteria"/>
</dbReference>
<dbReference type="EMBL" id="AEEG01000002">
    <property type="protein sequence ID" value="EFL96217.1"/>
    <property type="molecule type" value="Genomic_DNA"/>
</dbReference>
<dbReference type="GO" id="GO:0006310">
    <property type="term" value="P:DNA recombination"/>
    <property type="evidence" value="ECO:0007669"/>
    <property type="project" value="InterPro"/>
</dbReference>
<dbReference type="NCBIfam" id="TIGR01913">
    <property type="entry name" value="bet_lambda"/>
    <property type="match status" value="1"/>
</dbReference>
<feature type="compositionally biased region" description="Polar residues" evidence="1">
    <location>
        <begin position="187"/>
        <end position="205"/>
    </location>
</feature>
<dbReference type="GO" id="GO:0003677">
    <property type="term" value="F:DNA binding"/>
    <property type="evidence" value="ECO:0007669"/>
    <property type="project" value="InterPro"/>
</dbReference>
<dbReference type="Pfam" id="PF03837">
    <property type="entry name" value="RecT"/>
    <property type="match status" value="1"/>
</dbReference>
<proteinExistence type="predicted"/>
<dbReference type="Proteomes" id="UP000004470">
    <property type="component" value="Unassembled WGS sequence"/>
</dbReference>
<comment type="caution">
    <text evidence="2">The sequence shown here is derived from an EMBL/GenBank/DDBJ whole genome shotgun (WGS) entry which is preliminary data.</text>
</comment>
<dbReference type="RefSeq" id="WP_004165756.1">
    <property type="nucleotide sequence ID" value="NZ_GL397067.1"/>
</dbReference>
<protein>
    <submittedName>
        <fullName evidence="2">Phage recombination protein Bet</fullName>
    </submittedName>
</protein>
<evidence type="ECO:0000256" key="1">
    <source>
        <dbReference type="SAM" id="MobiDB-lite"/>
    </source>
</evidence>
<organism evidence="2 3">
    <name type="scientific">Pediococcus acidilactici DSM 20284</name>
    <dbReference type="NCBI Taxonomy" id="862514"/>
    <lineage>
        <taxon>Bacteria</taxon>
        <taxon>Bacillati</taxon>
        <taxon>Bacillota</taxon>
        <taxon>Bacilli</taxon>
        <taxon>Lactobacillales</taxon>
        <taxon>Lactobacillaceae</taxon>
        <taxon>Pediococcus</taxon>
        <taxon>Pediococcus acidilactici group</taxon>
    </lineage>
</organism>
<dbReference type="InterPro" id="IPR010183">
    <property type="entry name" value="Phage_lambda_Bet"/>
</dbReference>
<dbReference type="HOGENOM" id="CLU_073543_1_0_9"/>
<dbReference type="AlphaFoldDB" id="E0ND96"/>
<reference evidence="2" key="1">
    <citation type="submission" date="2010-07" db="EMBL/GenBank/DDBJ databases">
        <authorList>
            <person name="Muzny D."/>
            <person name="Qin X."/>
            <person name="Deng J."/>
            <person name="Jiang H."/>
            <person name="Liu Y."/>
            <person name="Qu J."/>
            <person name="Song X.-Z."/>
            <person name="Zhang L."/>
            <person name="Thornton R."/>
            <person name="Coyle M."/>
            <person name="Francisco L."/>
            <person name="Jackson L."/>
            <person name="Javaid M."/>
            <person name="Korchina V."/>
            <person name="Kovar C."/>
            <person name="Mata R."/>
            <person name="Mathew T."/>
            <person name="Ngo R."/>
            <person name="Nguyen L."/>
            <person name="Nguyen N."/>
            <person name="Okwuonu G."/>
            <person name="Ongeri F."/>
            <person name="Pham C."/>
            <person name="Simmons D."/>
            <person name="Wilczek-Boney K."/>
            <person name="Hale W."/>
            <person name="Jakkamsetti A."/>
            <person name="Pham P."/>
            <person name="Ruth R."/>
            <person name="San Lucas F."/>
            <person name="Warren J."/>
            <person name="Zhang J."/>
            <person name="Zhao Z."/>
            <person name="Zhou C."/>
            <person name="Zhu D."/>
            <person name="Lee S."/>
            <person name="Bess C."/>
            <person name="Blankenburg K."/>
            <person name="Forbes L."/>
            <person name="Fu Q."/>
            <person name="Gubbala S."/>
            <person name="Hirani K."/>
            <person name="Jayaseelan J.C."/>
            <person name="Lara F."/>
            <person name="Munidasa M."/>
            <person name="Palculict T."/>
            <person name="Patil S."/>
            <person name="Pu L.-L."/>
            <person name="Saada N."/>
            <person name="Tang L."/>
            <person name="Weissenberger G."/>
            <person name="Zhu Y."/>
            <person name="Hemphill L."/>
            <person name="Shang Y."/>
            <person name="Youmans B."/>
            <person name="Ayvaz T."/>
            <person name="Ross M."/>
            <person name="Santibanez J."/>
            <person name="Aqrawi P."/>
            <person name="Gross S."/>
            <person name="Joshi V."/>
            <person name="Fowler G."/>
            <person name="Nazareth L."/>
            <person name="Reid J."/>
            <person name="Worley K."/>
            <person name="Petrosino J."/>
            <person name="Highlander S."/>
            <person name="Gibbs R."/>
        </authorList>
    </citation>
    <scope>NUCLEOTIDE SEQUENCE [LARGE SCALE GENOMIC DNA]</scope>
    <source>
        <strain evidence="2">DSM 20284</strain>
    </source>
</reference>
<sequence>MSNELMTKAVTYEVNNEEVKLSGQIVKQYLTSGQAVTDQEVTMFIQLCRYQHLNPFLNEAYLVKFNGKPAQIITSKEAFMKRAESNPNYAGLKAGCIVERNGELIYTEGAFTLKTDNILGAWADVIRKDRREPTHVEISMDEFSKSQATWKSMPATMIRKTAIVNALREAFPQDLGALYTEDDKNPNEATQTTYKQEPEVNTTKTADVLAKKFSGAPQIKSVENVQESEEESNNASNHGEATEPVNNVEEPTATAEVEQGQLL</sequence>
<accession>E0ND96</accession>
<name>E0ND96_PEDAC</name>
<feature type="region of interest" description="Disordered" evidence="1">
    <location>
        <begin position="179"/>
        <end position="263"/>
    </location>
</feature>
<keyword evidence="3" id="KW-1185">Reference proteome</keyword>
<evidence type="ECO:0000313" key="2">
    <source>
        <dbReference type="EMBL" id="EFL96217.1"/>
    </source>
</evidence>